<evidence type="ECO:0000313" key="2">
    <source>
        <dbReference type="Proteomes" id="UP000217265"/>
    </source>
</evidence>
<accession>A0A290QA72</accession>
<protein>
    <submittedName>
        <fullName evidence="1">Uncharacterized protein</fullName>
    </submittedName>
</protein>
<name>A0A290QA72_9BACT</name>
<dbReference type="AlphaFoldDB" id="A0A290QA72"/>
<organism evidence="1 2">
    <name type="scientific">Nibricoccus aquaticus</name>
    <dbReference type="NCBI Taxonomy" id="2576891"/>
    <lineage>
        <taxon>Bacteria</taxon>
        <taxon>Pseudomonadati</taxon>
        <taxon>Verrucomicrobiota</taxon>
        <taxon>Opitutia</taxon>
        <taxon>Opitutales</taxon>
        <taxon>Opitutaceae</taxon>
        <taxon>Nibricoccus</taxon>
    </lineage>
</organism>
<gene>
    <name evidence="1" type="ORF">CMV30_03730</name>
</gene>
<reference evidence="1 2" key="1">
    <citation type="submission" date="2017-09" db="EMBL/GenBank/DDBJ databases">
        <title>Complete genome sequence of Verrucomicrobial strain HZ-65, isolated from freshwater.</title>
        <authorList>
            <person name="Choi A."/>
        </authorList>
    </citation>
    <scope>NUCLEOTIDE SEQUENCE [LARGE SCALE GENOMIC DNA]</scope>
    <source>
        <strain evidence="1 2">HZ-65</strain>
    </source>
</reference>
<keyword evidence="2" id="KW-1185">Reference proteome</keyword>
<proteinExistence type="predicted"/>
<dbReference type="EMBL" id="CP023344">
    <property type="protein sequence ID" value="ATC63136.1"/>
    <property type="molecule type" value="Genomic_DNA"/>
</dbReference>
<evidence type="ECO:0000313" key="1">
    <source>
        <dbReference type="EMBL" id="ATC63136.1"/>
    </source>
</evidence>
<dbReference type="Proteomes" id="UP000217265">
    <property type="component" value="Chromosome"/>
</dbReference>
<sequence>MMAAFRGEGDGADDNNSRAHIVFVSGCRIAPEHVETCDMNVAFFGAKPYNHQLFDAAYELTLISMTCGQ</sequence>
<dbReference type="KEGG" id="vbh:CMV30_03730"/>